<dbReference type="EMBL" id="JACHFL010000021">
    <property type="protein sequence ID" value="MBB5365767.1"/>
    <property type="molecule type" value="Genomic_DNA"/>
</dbReference>
<comment type="caution">
    <text evidence="1">The sequence shown here is derived from an EMBL/GenBank/DDBJ whole genome shotgun (WGS) entry which is preliminary data.</text>
</comment>
<dbReference type="AlphaFoldDB" id="A0A7W8JYV1"/>
<organism evidence="1 2">
    <name type="scientific">Deinococcus humi</name>
    <dbReference type="NCBI Taxonomy" id="662880"/>
    <lineage>
        <taxon>Bacteria</taxon>
        <taxon>Thermotogati</taxon>
        <taxon>Deinococcota</taxon>
        <taxon>Deinococci</taxon>
        <taxon>Deinococcales</taxon>
        <taxon>Deinococcaceae</taxon>
        <taxon>Deinococcus</taxon>
    </lineage>
</organism>
<accession>A0A7W8JYV1</accession>
<protein>
    <submittedName>
        <fullName evidence="1">Uncharacterized protein</fullName>
    </submittedName>
</protein>
<evidence type="ECO:0000313" key="2">
    <source>
        <dbReference type="Proteomes" id="UP000552709"/>
    </source>
</evidence>
<keyword evidence="2" id="KW-1185">Reference proteome</keyword>
<proteinExistence type="predicted"/>
<dbReference type="Proteomes" id="UP000552709">
    <property type="component" value="Unassembled WGS sequence"/>
</dbReference>
<dbReference type="RefSeq" id="WP_184137536.1">
    <property type="nucleotide sequence ID" value="NZ_JACHFL010000021.1"/>
</dbReference>
<reference evidence="1 2" key="1">
    <citation type="submission" date="2020-08" db="EMBL/GenBank/DDBJ databases">
        <title>Genomic Encyclopedia of Type Strains, Phase IV (KMG-IV): sequencing the most valuable type-strain genomes for metagenomic binning, comparative biology and taxonomic classification.</title>
        <authorList>
            <person name="Goeker M."/>
        </authorList>
    </citation>
    <scope>NUCLEOTIDE SEQUENCE [LARGE SCALE GENOMIC DNA]</scope>
    <source>
        <strain evidence="1 2">DSM 27939</strain>
    </source>
</reference>
<name>A0A7W8JYV1_9DEIO</name>
<gene>
    <name evidence="1" type="ORF">HNQ08_004893</name>
</gene>
<evidence type="ECO:0000313" key="1">
    <source>
        <dbReference type="EMBL" id="MBB5365767.1"/>
    </source>
</evidence>
<sequence>MSIDPKRIKNSRTAARAVLNIMAHYGINLTNYKPVTCAQFLLLGLDIFMEDLPDQPSSDTRVLDVIARLHSRPGQKRVAELFQHSLRKADLKTINLATDTITMGDLEVLSTQGDRKAYRYTKIVGSQDFKAELDQKLFIELHSIFDIVGAGPSGFSVALYHLVKQDLYRHFYENYPINIEDCPELTSYQAASLYFATKSFLMARDDVFDSNSQLLDAGAAPAVQRFLQKQGVYRVSDWFPQSAQFIAQRLLRYIIDQGGTTNGVSDSLQMMDPFEAYRQHRHWYYRFRSLVDSSLRVPYAPGGRNFPPGLPEPDGS</sequence>